<dbReference type="Proteomes" id="UP000240621">
    <property type="component" value="Unassembled WGS sequence"/>
</dbReference>
<dbReference type="AlphaFoldDB" id="A0A2P8C8L3"/>
<dbReference type="EMBL" id="BLAU01000001">
    <property type="protein sequence ID" value="GET21615.1"/>
    <property type="molecule type" value="Genomic_DNA"/>
</dbReference>
<dbReference type="RefSeq" id="WP_106543292.1">
    <property type="nucleotide sequence ID" value="NZ_BLAU01000001.1"/>
</dbReference>
<organism evidence="2 3">
    <name type="scientific">Prolixibacter denitrificans</name>
    <dbReference type="NCBI Taxonomy" id="1541063"/>
    <lineage>
        <taxon>Bacteria</taxon>
        <taxon>Pseudomonadati</taxon>
        <taxon>Bacteroidota</taxon>
        <taxon>Bacteroidia</taxon>
        <taxon>Marinilabiliales</taxon>
        <taxon>Prolixibacteraceae</taxon>
        <taxon>Prolixibacter</taxon>
    </lineage>
</organism>
<dbReference type="PANTHER" id="PTHR31480">
    <property type="entry name" value="BIFUNCTIONAL LYCOPENE CYCLASE/PHYTOENE SYNTHASE"/>
    <property type="match status" value="1"/>
</dbReference>
<dbReference type="GO" id="GO:0016114">
    <property type="term" value="P:terpenoid biosynthetic process"/>
    <property type="evidence" value="ECO:0007669"/>
    <property type="project" value="UniProtKB-ARBA"/>
</dbReference>
<keyword evidence="4" id="KW-1185">Reference proteome</keyword>
<gene>
    <name evidence="1" type="primary">crtB</name>
    <name evidence="2" type="ORF">CLV93_11084</name>
    <name evidence="1" type="ORF">JCM18694_18610</name>
</gene>
<evidence type="ECO:0000313" key="4">
    <source>
        <dbReference type="Proteomes" id="UP000396862"/>
    </source>
</evidence>
<dbReference type="SUPFAM" id="SSF48576">
    <property type="entry name" value="Terpenoid synthases"/>
    <property type="match status" value="1"/>
</dbReference>
<comment type="caution">
    <text evidence="2">The sequence shown here is derived from an EMBL/GenBank/DDBJ whole genome shotgun (WGS) entry which is preliminary data.</text>
</comment>
<dbReference type="Pfam" id="PF00494">
    <property type="entry name" value="SQS_PSY"/>
    <property type="match status" value="1"/>
</dbReference>
<dbReference type="SFLD" id="SFLDG01212">
    <property type="entry name" value="Phytoene_synthase_like"/>
    <property type="match status" value="1"/>
</dbReference>
<dbReference type="Gene3D" id="1.10.600.10">
    <property type="entry name" value="Farnesyl Diphosphate Synthase"/>
    <property type="match status" value="1"/>
</dbReference>
<reference evidence="1 4" key="2">
    <citation type="submission" date="2019-10" db="EMBL/GenBank/DDBJ databases">
        <title>Prolixibacter strains distinguished by the presence of nitrate reductase genes were adept at nitrate-dependent anaerobic corrosion of metallic iron and carbon steel.</title>
        <authorList>
            <person name="Iino T."/>
            <person name="Shono N."/>
            <person name="Ito K."/>
            <person name="Nakamura R."/>
            <person name="Sueoka K."/>
            <person name="Harayama S."/>
            <person name="Ohkuma M."/>
        </authorList>
    </citation>
    <scope>NUCLEOTIDE SEQUENCE [LARGE SCALE GENOMIC DNA]</scope>
    <source>
        <strain evidence="1 4">MIC1-1</strain>
    </source>
</reference>
<reference evidence="2 3" key="1">
    <citation type="submission" date="2018-03" db="EMBL/GenBank/DDBJ databases">
        <title>Genomic Encyclopedia of Archaeal and Bacterial Type Strains, Phase II (KMG-II): from individual species to whole genera.</title>
        <authorList>
            <person name="Goeker M."/>
        </authorList>
    </citation>
    <scope>NUCLEOTIDE SEQUENCE [LARGE SCALE GENOMIC DNA]</scope>
    <source>
        <strain evidence="2 3">DSM 27267</strain>
    </source>
</reference>
<evidence type="ECO:0000313" key="1">
    <source>
        <dbReference type="EMBL" id="GET21615.1"/>
    </source>
</evidence>
<dbReference type="CDD" id="cd00683">
    <property type="entry name" value="Trans_IPPS_HH"/>
    <property type="match status" value="1"/>
</dbReference>
<dbReference type="GO" id="GO:0004311">
    <property type="term" value="F:geranylgeranyl diphosphate synthase activity"/>
    <property type="evidence" value="ECO:0007669"/>
    <property type="project" value="InterPro"/>
</dbReference>
<dbReference type="EMBL" id="PYGC01000010">
    <property type="protein sequence ID" value="PSK81300.1"/>
    <property type="molecule type" value="Genomic_DNA"/>
</dbReference>
<sequence>MDLYLKTSIDCSRVTTRNYSTSFSLGILMLKPRYRDAIYSIYGYVRFADEIVDTFFEYQQRELLQEFRKQTYEAIERGISMNPVLNSFQYVVNKYHIAHQLIDAFLDSMEMDLDFDVYDEKRLKTYIYGSAEVVGLMCLRVFYPDDDKTYQELVHPARKLGEVFQKVNFLRDIKDDYQGKGRLYFQDINFSCFDEEAKRKIEEDIEADFKEAFQGIIRLHRDVRLGVYLAYLYYRKLFEKIKHTKPNHILKARLRVPGFRKMTLLFTAYARHAFGLII</sequence>
<dbReference type="GO" id="GO:0051996">
    <property type="term" value="F:squalene synthase [NAD(P)H] activity"/>
    <property type="evidence" value="ECO:0007669"/>
    <property type="project" value="InterPro"/>
</dbReference>
<evidence type="ECO:0000313" key="3">
    <source>
        <dbReference type="Proteomes" id="UP000240621"/>
    </source>
</evidence>
<proteinExistence type="predicted"/>
<protein>
    <submittedName>
        <fullName evidence="1">Phytoene synthase</fullName>
    </submittedName>
    <submittedName>
        <fullName evidence="2">Phytoene/squalene synthetase</fullName>
    </submittedName>
</protein>
<dbReference type="SFLD" id="SFLDS00005">
    <property type="entry name" value="Isoprenoid_Synthase_Type_I"/>
    <property type="match status" value="1"/>
</dbReference>
<dbReference type="InterPro" id="IPR008949">
    <property type="entry name" value="Isoprenoid_synthase_dom_sf"/>
</dbReference>
<dbReference type="OrthoDB" id="9787280at2"/>
<dbReference type="SFLD" id="SFLDG01018">
    <property type="entry name" value="Squalene/Phytoene_Synthase_Lik"/>
    <property type="match status" value="1"/>
</dbReference>
<dbReference type="InterPro" id="IPR033904">
    <property type="entry name" value="Trans_IPPS_HH"/>
</dbReference>
<name>A0A2P8C8L3_9BACT</name>
<accession>A0A2P8C8L3</accession>
<dbReference type="InterPro" id="IPR002060">
    <property type="entry name" value="Squ/phyt_synthse"/>
</dbReference>
<dbReference type="InterPro" id="IPR044843">
    <property type="entry name" value="Trans_IPPS_bact-type"/>
</dbReference>
<dbReference type="Proteomes" id="UP000396862">
    <property type="component" value="Unassembled WGS sequence"/>
</dbReference>
<evidence type="ECO:0000313" key="2">
    <source>
        <dbReference type="EMBL" id="PSK81300.1"/>
    </source>
</evidence>